<evidence type="ECO:0000259" key="3">
    <source>
        <dbReference type="Pfam" id="PF02517"/>
    </source>
</evidence>
<feature type="region of interest" description="Disordered" evidence="1">
    <location>
        <begin position="1"/>
        <end position="29"/>
    </location>
</feature>
<keyword evidence="4" id="KW-0645">Protease</keyword>
<feature type="transmembrane region" description="Helical" evidence="2">
    <location>
        <begin position="78"/>
        <end position="94"/>
    </location>
</feature>
<evidence type="ECO:0000313" key="5">
    <source>
        <dbReference type="Proteomes" id="UP000252770"/>
    </source>
</evidence>
<sequence length="290" mass="32836">MDGPAATTPEPADPPSGTTATEEQPAPPPRWSVKLVPAALLLTSAFFLFAYQVWWIGYPLLVAALVLAVLLDRGLAKDLLLIALGIGIVSWTSVEADVGWSSFIRIGATLALAVSVPLLVDRLVFRRKAYTFPWRSRQKKTRGEIAYLFAVPFLGWAILPFYFIRSGAYENWPQIVDTSELVRFFIGVNAVGTWDELFFICTVFALLRRHFPIWQANLLQTAIFVSFLWELGYREWGPLLTIPFALLQGYLFSKTRSLGYVLIVHLLFDAIVFLAIVHAHNRDWWPIFLY</sequence>
<keyword evidence="4" id="KW-0378">Hydrolase</keyword>
<keyword evidence="5" id="KW-1185">Reference proteome</keyword>
<dbReference type="Proteomes" id="UP000252770">
    <property type="component" value="Unassembled WGS sequence"/>
</dbReference>
<dbReference type="Pfam" id="PF02517">
    <property type="entry name" value="Rce1-like"/>
    <property type="match status" value="1"/>
</dbReference>
<keyword evidence="2" id="KW-0472">Membrane</keyword>
<organism evidence="4 5">
    <name type="scientific">Desertihabitans brevis</name>
    <dbReference type="NCBI Taxonomy" id="2268447"/>
    <lineage>
        <taxon>Bacteria</taxon>
        <taxon>Bacillati</taxon>
        <taxon>Actinomycetota</taxon>
        <taxon>Actinomycetes</taxon>
        <taxon>Propionibacteriales</taxon>
        <taxon>Propionibacteriaceae</taxon>
        <taxon>Desertihabitans</taxon>
    </lineage>
</organism>
<comment type="caution">
    <text evidence="4">The sequence shown here is derived from an EMBL/GenBank/DDBJ whole genome shotgun (WGS) entry which is preliminary data.</text>
</comment>
<dbReference type="GO" id="GO:0008237">
    <property type="term" value="F:metallopeptidase activity"/>
    <property type="evidence" value="ECO:0007669"/>
    <property type="project" value="UniProtKB-KW"/>
</dbReference>
<dbReference type="EMBL" id="QOUI01000013">
    <property type="protein sequence ID" value="RCK68192.1"/>
    <property type="molecule type" value="Genomic_DNA"/>
</dbReference>
<feature type="transmembrane region" description="Helical" evidence="2">
    <location>
        <begin position="184"/>
        <end position="206"/>
    </location>
</feature>
<feature type="transmembrane region" description="Helical" evidence="2">
    <location>
        <begin position="260"/>
        <end position="280"/>
    </location>
</feature>
<accession>A0A367YT33</accession>
<gene>
    <name evidence="4" type="ORF">DT076_17580</name>
</gene>
<dbReference type="GO" id="GO:0004175">
    <property type="term" value="F:endopeptidase activity"/>
    <property type="evidence" value="ECO:0007669"/>
    <property type="project" value="UniProtKB-ARBA"/>
</dbReference>
<keyword evidence="4" id="KW-0482">Metalloprotease</keyword>
<feature type="transmembrane region" description="Helical" evidence="2">
    <location>
        <begin position="106"/>
        <end position="125"/>
    </location>
</feature>
<feature type="compositionally biased region" description="Low complexity" evidence="1">
    <location>
        <begin position="1"/>
        <end position="10"/>
    </location>
</feature>
<feature type="transmembrane region" description="Helical" evidence="2">
    <location>
        <begin position="38"/>
        <end position="71"/>
    </location>
</feature>
<dbReference type="GO" id="GO:0006508">
    <property type="term" value="P:proteolysis"/>
    <property type="evidence" value="ECO:0007669"/>
    <property type="project" value="UniProtKB-KW"/>
</dbReference>
<evidence type="ECO:0000256" key="1">
    <source>
        <dbReference type="SAM" id="MobiDB-lite"/>
    </source>
</evidence>
<keyword evidence="2" id="KW-0812">Transmembrane</keyword>
<dbReference type="InterPro" id="IPR003675">
    <property type="entry name" value="Rce1/LyrA-like_dom"/>
</dbReference>
<name>A0A367YT33_9ACTN</name>
<keyword evidence="2" id="KW-1133">Transmembrane helix</keyword>
<feature type="transmembrane region" description="Helical" evidence="2">
    <location>
        <begin position="145"/>
        <end position="164"/>
    </location>
</feature>
<evidence type="ECO:0000256" key="2">
    <source>
        <dbReference type="SAM" id="Phobius"/>
    </source>
</evidence>
<reference evidence="4 5" key="1">
    <citation type="submission" date="2018-07" db="EMBL/GenBank/DDBJ databases">
        <title>Desertimonas flava gen. nov. sp. nov.</title>
        <authorList>
            <person name="Liu S."/>
        </authorList>
    </citation>
    <scope>NUCLEOTIDE SEQUENCE [LARGE SCALE GENOMIC DNA]</scope>
    <source>
        <strain evidence="4 5">16Sb5-5</strain>
    </source>
</reference>
<evidence type="ECO:0000313" key="4">
    <source>
        <dbReference type="EMBL" id="RCK68192.1"/>
    </source>
</evidence>
<dbReference type="RefSeq" id="WP_114128005.1">
    <property type="nucleotide sequence ID" value="NZ_QOUI01000013.1"/>
</dbReference>
<proteinExistence type="predicted"/>
<dbReference type="GO" id="GO:0080120">
    <property type="term" value="P:CAAX-box protein maturation"/>
    <property type="evidence" value="ECO:0007669"/>
    <property type="project" value="UniProtKB-ARBA"/>
</dbReference>
<protein>
    <submittedName>
        <fullName evidence="4">CPBP family intramembrane metalloprotease</fullName>
    </submittedName>
</protein>
<dbReference type="AlphaFoldDB" id="A0A367YT33"/>
<feature type="domain" description="CAAX prenyl protease 2/Lysostaphin resistance protein A-like" evidence="3">
    <location>
        <begin position="181"/>
        <end position="271"/>
    </location>
</feature>